<dbReference type="InterPro" id="IPR017456">
    <property type="entry name" value="CTP_synthase_N"/>
</dbReference>
<dbReference type="PANTHER" id="PTHR11550:SF0">
    <property type="entry name" value="CTP SYNTHASE-RELATED"/>
    <property type="match status" value="1"/>
</dbReference>
<evidence type="ECO:0000313" key="2">
    <source>
        <dbReference type="EMBL" id="CAK8671450.1"/>
    </source>
</evidence>
<organism evidence="2 3">
    <name type="scientific">Clavelina lepadiformis</name>
    <name type="common">Light-bulb sea squirt</name>
    <name type="synonym">Ascidia lepadiformis</name>
    <dbReference type="NCBI Taxonomy" id="159417"/>
    <lineage>
        <taxon>Eukaryota</taxon>
        <taxon>Metazoa</taxon>
        <taxon>Chordata</taxon>
        <taxon>Tunicata</taxon>
        <taxon>Ascidiacea</taxon>
        <taxon>Aplousobranchia</taxon>
        <taxon>Clavelinidae</taxon>
        <taxon>Clavelina</taxon>
    </lineage>
</organism>
<name>A0ABP0EVM2_CLALP</name>
<sequence length="117" mass="13483">MEWVERVSKIPVNGVKEEPQLGGTIGDIEGMPFVEAFRQFQFRVKPENFCNIHVSLVPQPSATGEQKIKPTQHSWQLWFSPNRRLTSETGINCQSRFRRRSTASKVGMMVHIAKREK</sequence>
<reference evidence="2 3" key="1">
    <citation type="submission" date="2024-02" db="EMBL/GenBank/DDBJ databases">
        <authorList>
            <person name="Daric V."/>
            <person name="Darras S."/>
        </authorList>
    </citation>
    <scope>NUCLEOTIDE SEQUENCE [LARGE SCALE GENOMIC DNA]</scope>
</reference>
<keyword evidence="3" id="KW-1185">Reference proteome</keyword>
<dbReference type="InterPro" id="IPR027417">
    <property type="entry name" value="P-loop_NTPase"/>
</dbReference>
<comment type="caution">
    <text evidence="2">The sequence shown here is derived from an EMBL/GenBank/DDBJ whole genome shotgun (WGS) entry which is preliminary data.</text>
</comment>
<dbReference type="EMBL" id="CAWYQH010000001">
    <property type="protein sequence ID" value="CAK8671450.1"/>
    <property type="molecule type" value="Genomic_DNA"/>
</dbReference>
<dbReference type="InterPro" id="IPR004468">
    <property type="entry name" value="CTP_synthase"/>
</dbReference>
<gene>
    <name evidence="2" type="ORF">CVLEPA_LOCUS512</name>
</gene>
<dbReference type="PANTHER" id="PTHR11550">
    <property type="entry name" value="CTP SYNTHASE"/>
    <property type="match status" value="1"/>
</dbReference>
<dbReference type="Proteomes" id="UP001642483">
    <property type="component" value="Unassembled WGS sequence"/>
</dbReference>
<feature type="domain" description="CTP synthase N-terminal" evidence="1">
    <location>
        <begin position="20"/>
        <end position="76"/>
    </location>
</feature>
<dbReference type="Pfam" id="PF06418">
    <property type="entry name" value="CTP_synth_N"/>
    <property type="match status" value="1"/>
</dbReference>
<dbReference type="Gene3D" id="3.40.50.300">
    <property type="entry name" value="P-loop containing nucleotide triphosphate hydrolases"/>
    <property type="match status" value="1"/>
</dbReference>
<proteinExistence type="predicted"/>
<protein>
    <recommendedName>
        <fullName evidence="1">CTP synthase N-terminal domain-containing protein</fullName>
    </recommendedName>
</protein>
<dbReference type="SUPFAM" id="SSF52540">
    <property type="entry name" value="P-loop containing nucleoside triphosphate hydrolases"/>
    <property type="match status" value="1"/>
</dbReference>
<evidence type="ECO:0000313" key="3">
    <source>
        <dbReference type="Proteomes" id="UP001642483"/>
    </source>
</evidence>
<evidence type="ECO:0000259" key="1">
    <source>
        <dbReference type="Pfam" id="PF06418"/>
    </source>
</evidence>
<accession>A0ABP0EVM2</accession>